<evidence type="ECO:0000256" key="1">
    <source>
        <dbReference type="SAM" id="SignalP"/>
    </source>
</evidence>
<organism evidence="2">
    <name type="scientific">Xanthomonas hortorum pv. pelargonii</name>
    <dbReference type="NCBI Taxonomy" id="453602"/>
    <lineage>
        <taxon>Bacteria</taxon>
        <taxon>Pseudomonadati</taxon>
        <taxon>Pseudomonadota</taxon>
        <taxon>Gammaproteobacteria</taxon>
        <taxon>Lysobacterales</taxon>
        <taxon>Lysobacteraceae</taxon>
        <taxon>Xanthomonas</taxon>
    </lineage>
</organism>
<feature type="chain" id="PRO_5036394547" description="Lipoprotein" evidence="1">
    <location>
        <begin position="20"/>
        <end position="264"/>
    </location>
</feature>
<reference evidence="2" key="1">
    <citation type="submission" date="2020-07" db="EMBL/GenBank/DDBJ databases">
        <authorList>
            <person name="Pothier F. J."/>
        </authorList>
    </citation>
    <scope>NUCLEOTIDE SEQUENCE</scope>
    <source>
        <strain evidence="2">CFBP 2533</strain>
    </source>
</reference>
<sequence length="264" mass="27671">MRGNGALSRWLILVPHALALSACGTGSPQAFQTEAKTQAGGAETTHSTAAAASGERAAVSYARAQTYSHCAMLAEAARSATSVGDADLAAPGARAVVSQRARDHAAQLAACRHIGEGEYAQVEQLLRQAAAGGNTDAQLELLGRRARLLLERQPAVAADGRPQPLSPSARADAEQVLADLEAMAMQGNRAAMPVLDQFVSSPLLATAEPLYGDAWRLVSQQPFGHPLPAAAPLRGEEMFEEMDAATERQVVMLARELHASCCAR</sequence>
<evidence type="ECO:0008006" key="3">
    <source>
        <dbReference type="Google" id="ProtNLM"/>
    </source>
</evidence>
<feature type="signal peptide" evidence="1">
    <location>
        <begin position="1"/>
        <end position="19"/>
    </location>
</feature>
<accession>A0A6V7F3Q8</accession>
<dbReference type="AlphaFoldDB" id="A0A6V7F3Q8"/>
<name>A0A6V7F3Q8_9XANT</name>
<dbReference type="EMBL" id="LR828261">
    <property type="protein sequence ID" value="CAD0358133.1"/>
    <property type="molecule type" value="Genomic_DNA"/>
</dbReference>
<dbReference type="EMBL" id="LR828261">
    <property type="protein sequence ID" value="CAD0358125.1"/>
    <property type="molecule type" value="Genomic_DNA"/>
</dbReference>
<proteinExistence type="predicted"/>
<protein>
    <recommendedName>
        <fullName evidence="3">Lipoprotein</fullName>
    </recommendedName>
</protein>
<gene>
    <name evidence="2" type="ORF">CFBP2533_42450</name>
</gene>
<keyword evidence="1" id="KW-0732">Signal</keyword>
<dbReference type="PROSITE" id="PS51257">
    <property type="entry name" value="PROKAR_LIPOPROTEIN"/>
    <property type="match status" value="1"/>
</dbReference>
<evidence type="ECO:0000313" key="2">
    <source>
        <dbReference type="EMBL" id="CAD0358133.1"/>
    </source>
</evidence>
<dbReference type="RefSeq" id="WP_251759654.1">
    <property type="nucleotide sequence ID" value="NZ_CP103842.1"/>
</dbReference>